<evidence type="ECO:0000259" key="1">
    <source>
        <dbReference type="Pfam" id="PF01048"/>
    </source>
</evidence>
<organism evidence="2 3">
    <name type="scientific">Apatococcus lobatus</name>
    <dbReference type="NCBI Taxonomy" id="904363"/>
    <lineage>
        <taxon>Eukaryota</taxon>
        <taxon>Viridiplantae</taxon>
        <taxon>Chlorophyta</taxon>
        <taxon>core chlorophytes</taxon>
        <taxon>Trebouxiophyceae</taxon>
        <taxon>Chlorellales</taxon>
        <taxon>Chlorellaceae</taxon>
        <taxon>Apatococcus</taxon>
    </lineage>
</organism>
<dbReference type="InterPro" id="IPR035994">
    <property type="entry name" value="Nucleoside_phosphorylase_sf"/>
</dbReference>
<evidence type="ECO:0000313" key="2">
    <source>
        <dbReference type="EMBL" id="KAK9821682.1"/>
    </source>
</evidence>
<dbReference type="InterPro" id="IPR044580">
    <property type="entry name" value="MTAN"/>
</dbReference>
<dbReference type="EMBL" id="JALJOS010000036">
    <property type="protein sequence ID" value="KAK9821682.1"/>
    <property type="molecule type" value="Genomic_DNA"/>
</dbReference>
<dbReference type="SUPFAM" id="SSF53167">
    <property type="entry name" value="Purine and uridine phosphorylases"/>
    <property type="match status" value="1"/>
</dbReference>
<dbReference type="Pfam" id="PF01048">
    <property type="entry name" value="PNP_UDP_1"/>
    <property type="match status" value="1"/>
</dbReference>
<evidence type="ECO:0000313" key="3">
    <source>
        <dbReference type="Proteomes" id="UP001438707"/>
    </source>
</evidence>
<comment type="caution">
    <text evidence="2">The sequence shown here is derived from an EMBL/GenBank/DDBJ whole genome shotgun (WGS) entry which is preliminary data.</text>
</comment>
<sequence>MEAEAAPIVKRLGLHFDDPRIIPGPSTAQSYSGTAHDLTVHLVVNGKDTRFEVDNVGTPAASLTTYLAAQAFKPDLVISLGTAGGFKTKGAAIGSVFVGTSTVNHDRRIPLPGFDKYGLWHCDCIPTPNLQKALKLQAGVVSSGNSLDWVKEDWDIMQQNGAAVKEMEAAGIAWALHYFDIPFFCLKSITDIVDGDRPPQEEFLENLGAAAQALQDTVAPVLEFISGKSVEAL</sequence>
<dbReference type="GO" id="GO:0008930">
    <property type="term" value="F:methylthioadenosine nucleosidase activity"/>
    <property type="evidence" value="ECO:0007669"/>
    <property type="project" value="InterPro"/>
</dbReference>
<dbReference type="AlphaFoldDB" id="A0AAW1QJQ6"/>
<dbReference type="PANTHER" id="PTHR46994:SF1">
    <property type="entry name" value="5'-METHYLTHIOADENOSINE NUCLEOSIDASE"/>
    <property type="match status" value="1"/>
</dbReference>
<protein>
    <recommendedName>
        <fullName evidence="1">Nucleoside phosphorylase domain-containing protein</fullName>
    </recommendedName>
</protein>
<gene>
    <name evidence="2" type="ORF">WJX74_007745</name>
</gene>
<dbReference type="Gene3D" id="3.40.50.1580">
    <property type="entry name" value="Nucleoside phosphorylase domain"/>
    <property type="match status" value="1"/>
</dbReference>
<feature type="domain" description="Nucleoside phosphorylase" evidence="1">
    <location>
        <begin position="4"/>
        <end position="222"/>
    </location>
</feature>
<accession>A0AAW1QJQ6</accession>
<dbReference type="InterPro" id="IPR000845">
    <property type="entry name" value="Nucleoside_phosphorylase_d"/>
</dbReference>
<reference evidence="2 3" key="1">
    <citation type="journal article" date="2024" name="Nat. Commun.">
        <title>Phylogenomics reveals the evolutionary origins of lichenization in chlorophyte algae.</title>
        <authorList>
            <person name="Puginier C."/>
            <person name="Libourel C."/>
            <person name="Otte J."/>
            <person name="Skaloud P."/>
            <person name="Haon M."/>
            <person name="Grisel S."/>
            <person name="Petersen M."/>
            <person name="Berrin J.G."/>
            <person name="Delaux P.M."/>
            <person name="Dal Grande F."/>
            <person name="Keller J."/>
        </authorList>
    </citation>
    <scope>NUCLEOTIDE SEQUENCE [LARGE SCALE GENOMIC DNA]</scope>
    <source>
        <strain evidence="2 3">SAG 2145</strain>
    </source>
</reference>
<proteinExistence type="predicted"/>
<keyword evidence="3" id="KW-1185">Reference proteome</keyword>
<name>A0AAW1QJQ6_9CHLO</name>
<dbReference type="GO" id="GO:0019509">
    <property type="term" value="P:L-methionine salvage from methylthioadenosine"/>
    <property type="evidence" value="ECO:0007669"/>
    <property type="project" value="InterPro"/>
</dbReference>
<dbReference type="GO" id="GO:0009116">
    <property type="term" value="P:nucleoside metabolic process"/>
    <property type="evidence" value="ECO:0007669"/>
    <property type="project" value="InterPro"/>
</dbReference>
<dbReference type="CDD" id="cd09008">
    <property type="entry name" value="MTAN"/>
    <property type="match status" value="1"/>
</dbReference>
<dbReference type="Proteomes" id="UP001438707">
    <property type="component" value="Unassembled WGS sequence"/>
</dbReference>
<dbReference type="PANTHER" id="PTHR46994">
    <property type="entry name" value="5'-METHYLTHIOADENOSINE/S-ADENOSYLHOMOCYSTEINE NUCLEOSIDASE 1"/>
    <property type="match status" value="1"/>
</dbReference>